<dbReference type="AlphaFoldDB" id="A0A1V8PND2"/>
<evidence type="ECO:0000313" key="8">
    <source>
        <dbReference type="Proteomes" id="UP000192666"/>
    </source>
</evidence>
<reference evidence="7 8" key="1">
    <citation type="submission" date="2017-03" db="EMBL/GenBank/DDBJ databases">
        <title>Maternal inheritance of bifidobacteria.</title>
        <authorList>
            <person name="Lugli G.A."/>
            <person name="Duranti S."/>
            <person name="Milani C."/>
            <person name="Mancabelli L."/>
        </authorList>
    </citation>
    <scope>NUCLEOTIDE SEQUENCE [LARGE SCALE GENOMIC DNA]</scope>
    <source>
        <strain evidence="7 8">1899B</strain>
    </source>
</reference>
<evidence type="ECO:0000256" key="2">
    <source>
        <dbReference type="ARBA" id="ARBA00022692"/>
    </source>
</evidence>
<dbReference type="InterPro" id="IPR011701">
    <property type="entry name" value="MFS"/>
</dbReference>
<dbReference type="GO" id="GO:0005886">
    <property type="term" value="C:plasma membrane"/>
    <property type="evidence" value="ECO:0007669"/>
    <property type="project" value="UniProtKB-SubCell"/>
</dbReference>
<sequence>MLKVAVLSLSLLVCFFGGFLPMFVPSLTLEIVLRVICGFGVGLIQPLSALLIVDCFKKGSEADALMGVRSTMVGLGATIFSSAITGMTSTWKSLNFAAVLMIVCIIRIVAFNAFDKKRN</sequence>
<evidence type="ECO:0000259" key="6">
    <source>
        <dbReference type="PROSITE" id="PS50850"/>
    </source>
</evidence>
<dbReference type="GO" id="GO:0022857">
    <property type="term" value="F:transmembrane transporter activity"/>
    <property type="evidence" value="ECO:0007669"/>
    <property type="project" value="InterPro"/>
</dbReference>
<evidence type="ECO:0000256" key="3">
    <source>
        <dbReference type="ARBA" id="ARBA00022989"/>
    </source>
</evidence>
<dbReference type="Gene3D" id="1.20.1250.20">
    <property type="entry name" value="MFS general substrate transporter like domains"/>
    <property type="match status" value="1"/>
</dbReference>
<dbReference type="InterPro" id="IPR036259">
    <property type="entry name" value="MFS_trans_sf"/>
</dbReference>
<evidence type="ECO:0000256" key="4">
    <source>
        <dbReference type="ARBA" id="ARBA00023136"/>
    </source>
</evidence>
<comment type="caution">
    <text evidence="7">The sequence shown here is derived from an EMBL/GenBank/DDBJ whole genome shotgun (WGS) entry which is preliminary data.</text>
</comment>
<evidence type="ECO:0000256" key="5">
    <source>
        <dbReference type="SAM" id="Phobius"/>
    </source>
</evidence>
<feature type="transmembrane region" description="Helical" evidence="5">
    <location>
        <begin position="96"/>
        <end position="114"/>
    </location>
</feature>
<gene>
    <name evidence="7" type="ORF">B5782_1342</name>
</gene>
<keyword evidence="3 5" id="KW-1133">Transmembrane helix</keyword>
<feature type="domain" description="Major facilitator superfamily (MFS) profile" evidence="6">
    <location>
        <begin position="1"/>
        <end position="119"/>
    </location>
</feature>
<dbReference type="InterPro" id="IPR020846">
    <property type="entry name" value="MFS_dom"/>
</dbReference>
<feature type="transmembrane region" description="Helical" evidence="5">
    <location>
        <begin position="65"/>
        <end position="84"/>
    </location>
</feature>
<feature type="transmembrane region" description="Helical" evidence="5">
    <location>
        <begin position="31"/>
        <end position="53"/>
    </location>
</feature>
<proteinExistence type="predicted"/>
<dbReference type="EMBL" id="NAQA01000004">
    <property type="protein sequence ID" value="OQM50023.1"/>
    <property type="molecule type" value="Genomic_DNA"/>
</dbReference>
<keyword evidence="2 5" id="KW-0812">Transmembrane</keyword>
<comment type="subcellular location">
    <subcellularLocation>
        <location evidence="1">Cell membrane</location>
        <topology evidence="1">Multi-pass membrane protein</topology>
    </subcellularLocation>
</comment>
<dbReference type="Pfam" id="PF07690">
    <property type="entry name" value="MFS_1"/>
    <property type="match status" value="1"/>
</dbReference>
<dbReference type="Proteomes" id="UP000192666">
    <property type="component" value="Unassembled WGS sequence"/>
</dbReference>
<name>A0A1V8PND2_9BIFI</name>
<keyword evidence="4 5" id="KW-0472">Membrane</keyword>
<dbReference type="PROSITE" id="PS50850">
    <property type="entry name" value="MFS"/>
    <property type="match status" value="1"/>
</dbReference>
<organism evidence="7 8">
    <name type="scientific">Bifidobacterium catenulatum</name>
    <dbReference type="NCBI Taxonomy" id="1686"/>
    <lineage>
        <taxon>Bacteria</taxon>
        <taxon>Bacillati</taxon>
        <taxon>Actinomycetota</taxon>
        <taxon>Actinomycetes</taxon>
        <taxon>Bifidobacteriales</taxon>
        <taxon>Bifidobacteriaceae</taxon>
        <taxon>Bifidobacterium</taxon>
    </lineage>
</organism>
<protein>
    <submittedName>
        <fullName evidence="7">MFS transporter</fullName>
    </submittedName>
</protein>
<dbReference type="SUPFAM" id="SSF103473">
    <property type="entry name" value="MFS general substrate transporter"/>
    <property type="match status" value="1"/>
</dbReference>
<accession>A0A1V8PND2</accession>
<evidence type="ECO:0000256" key="1">
    <source>
        <dbReference type="ARBA" id="ARBA00004651"/>
    </source>
</evidence>
<evidence type="ECO:0000313" key="7">
    <source>
        <dbReference type="EMBL" id="OQM50023.1"/>
    </source>
</evidence>